<dbReference type="Pfam" id="PF00583">
    <property type="entry name" value="Acetyltransf_1"/>
    <property type="match status" value="1"/>
</dbReference>
<keyword evidence="4" id="KW-0012">Acyltransferase</keyword>
<gene>
    <name evidence="6" type="ORF">BOCO_0457</name>
</gene>
<accession>A0A261ESV4</accession>
<dbReference type="InterPro" id="IPR006464">
    <property type="entry name" value="AcTrfase_RimI/Ard1"/>
</dbReference>
<evidence type="ECO:0000313" key="6">
    <source>
        <dbReference type="EMBL" id="OZG49940.1"/>
    </source>
</evidence>
<protein>
    <submittedName>
        <fullName evidence="6">Ribosomal-protein-S18-alanine acetyltransferase</fullName>
    </submittedName>
</protein>
<dbReference type="InterPro" id="IPR050680">
    <property type="entry name" value="YpeA/RimI_acetyltransf"/>
</dbReference>
<keyword evidence="3 6" id="KW-0808">Transferase</keyword>
<dbReference type="CDD" id="cd04301">
    <property type="entry name" value="NAT_SF"/>
    <property type="match status" value="1"/>
</dbReference>
<dbReference type="Proteomes" id="UP000216004">
    <property type="component" value="Unassembled WGS sequence"/>
</dbReference>
<dbReference type="EMBL" id="MWWS01000004">
    <property type="protein sequence ID" value="OZG49940.1"/>
    <property type="molecule type" value="Genomic_DNA"/>
</dbReference>
<dbReference type="SUPFAM" id="SSF55729">
    <property type="entry name" value="Acyl-CoA N-acyltransferases (Nat)"/>
    <property type="match status" value="1"/>
</dbReference>
<dbReference type="GO" id="GO:0008080">
    <property type="term" value="F:N-acetyltransferase activity"/>
    <property type="evidence" value="ECO:0007669"/>
    <property type="project" value="InterPro"/>
</dbReference>
<keyword evidence="7" id="KW-1185">Reference proteome</keyword>
<comment type="similarity">
    <text evidence="1">Belongs to the acetyltransferase family. RimI subfamily.</text>
</comment>
<evidence type="ECO:0000256" key="2">
    <source>
        <dbReference type="ARBA" id="ARBA00022490"/>
    </source>
</evidence>
<evidence type="ECO:0000256" key="3">
    <source>
        <dbReference type="ARBA" id="ARBA00022679"/>
    </source>
</evidence>
<dbReference type="NCBIfam" id="TIGR01575">
    <property type="entry name" value="rimI"/>
    <property type="match status" value="1"/>
</dbReference>
<dbReference type="PANTHER" id="PTHR43420">
    <property type="entry name" value="ACETYLTRANSFERASE"/>
    <property type="match status" value="1"/>
</dbReference>
<feature type="domain" description="N-acetyltransferase" evidence="5">
    <location>
        <begin position="1"/>
        <end position="146"/>
    </location>
</feature>
<evidence type="ECO:0000256" key="4">
    <source>
        <dbReference type="ARBA" id="ARBA00023315"/>
    </source>
</evidence>
<dbReference type="InterPro" id="IPR000182">
    <property type="entry name" value="GNAT_dom"/>
</dbReference>
<comment type="caution">
    <text evidence="6">The sequence shown here is derived from an EMBL/GenBank/DDBJ whole genome shotgun (WGS) entry which is preliminary data.</text>
</comment>
<evidence type="ECO:0000259" key="5">
    <source>
        <dbReference type="PROSITE" id="PS51186"/>
    </source>
</evidence>
<dbReference type="AlphaFoldDB" id="A0A261ESV4"/>
<dbReference type="RefSeq" id="WP_094722495.1">
    <property type="nucleotide sequence ID" value="NZ_MWWS01000004.1"/>
</dbReference>
<dbReference type="InterPro" id="IPR016181">
    <property type="entry name" value="Acyl_CoA_acyltransferase"/>
</dbReference>
<evidence type="ECO:0000256" key="1">
    <source>
        <dbReference type="ARBA" id="ARBA00005395"/>
    </source>
</evidence>
<sequence length="170" mass="18913">MKLRHIEADDIVSLAELEKEVFGADAWTVGMLQQEFNAPARTYLLYEDADGIAAYGGFWYDGQDAELMTIGVSQNFRRQGLARQLLAQLIARAGSQGAKRMLLEVRVDNEPALNLYSSFGFQRLGLRKRYYQPEGIDAYTMAVNIGASDISPESGNESATHMNAVINEQE</sequence>
<dbReference type="PROSITE" id="PS51186">
    <property type="entry name" value="GNAT"/>
    <property type="match status" value="1"/>
</dbReference>
<dbReference type="PANTHER" id="PTHR43420:SF44">
    <property type="entry name" value="ACETYLTRANSFERASE YPEA"/>
    <property type="match status" value="1"/>
</dbReference>
<dbReference type="OrthoDB" id="529907at2"/>
<name>A0A261ESV4_9BIFI</name>
<organism evidence="6 7">
    <name type="scientific">Bombiscardovia coagulans</name>
    <dbReference type="NCBI Taxonomy" id="686666"/>
    <lineage>
        <taxon>Bacteria</taxon>
        <taxon>Bacillati</taxon>
        <taxon>Actinomycetota</taxon>
        <taxon>Actinomycetes</taxon>
        <taxon>Bifidobacteriales</taxon>
        <taxon>Bifidobacteriaceae</taxon>
        <taxon>Bombiscardovia</taxon>
    </lineage>
</organism>
<dbReference type="Gene3D" id="3.40.630.30">
    <property type="match status" value="1"/>
</dbReference>
<evidence type="ECO:0000313" key="7">
    <source>
        <dbReference type="Proteomes" id="UP000216004"/>
    </source>
</evidence>
<keyword evidence="2" id="KW-0963">Cytoplasm</keyword>
<proteinExistence type="inferred from homology"/>
<reference evidence="6 7" key="1">
    <citation type="journal article" date="2017" name="BMC Genomics">
        <title>Comparative genomic and phylogenomic analyses of the Bifidobacteriaceae family.</title>
        <authorList>
            <person name="Lugli G.A."/>
            <person name="Milani C."/>
            <person name="Turroni F."/>
            <person name="Duranti S."/>
            <person name="Mancabelli L."/>
            <person name="Mangifesta M."/>
            <person name="Ferrario C."/>
            <person name="Modesto M."/>
            <person name="Mattarelli P."/>
            <person name="Jiri K."/>
            <person name="van Sinderen D."/>
            <person name="Ventura M."/>
        </authorList>
    </citation>
    <scope>NUCLEOTIDE SEQUENCE [LARGE SCALE GENOMIC DNA]</scope>
    <source>
        <strain evidence="6 7">DSM 22924</strain>
    </source>
</reference>